<protein>
    <submittedName>
        <fullName evidence="2">DUF3761 domain-containing protein</fullName>
    </submittedName>
</protein>
<sequence>MFAAAVGLSGLVATPAGAAPAQIACATGEYENVDHQCVSGPERSETPPAGATAQCGDGTYSHSKNHRGTCSRHGGVARWLA</sequence>
<proteinExistence type="predicted"/>
<comment type="caution">
    <text evidence="2">The sequence shown here is derived from an EMBL/GenBank/DDBJ whole genome shotgun (WGS) entry which is preliminary data.</text>
</comment>
<keyword evidence="1" id="KW-0732">Signal</keyword>
<keyword evidence="3" id="KW-1185">Reference proteome</keyword>
<dbReference type="Proteomes" id="UP000266677">
    <property type="component" value="Unassembled WGS sequence"/>
</dbReference>
<dbReference type="OrthoDB" id="4751721at2"/>
<gene>
    <name evidence="2" type="ORF">D5S18_32295</name>
</gene>
<dbReference type="EMBL" id="QZFU01000045">
    <property type="protein sequence ID" value="RJO69371.1"/>
    <property type="molecule type" value="Genomic_DNA"/>
</dbReference>
<dbReference type="AlphaFoldDB" id="A0A3A4K0I9"/>
<evidence type="ECO:0000313" key="2">
    <source>
        <dbReference type="EMBL" id="RJO69371.1"/>
    </source>
</evidence>
<organism evidence="2 3">
    <name type="scientific">Nocardia panacis</name>
    <dbReference type="NCBI Taxonomy" id="2340916"/>
    <lineage>
        <taxon>Bacteria</taxon>
        <taxon>Bacillati</taxon>
        <taxon>Actinomycetota</taxon>
        <taxon>Actinomycetes</taxon>
        <taxon>Mycobacteriales</taxon>
        <taxon>Nocardiaceae</taxon>
        <taxon>Nocardia</taxon>
    </lineage>
</organism>
<feature type="chain" id="PRO_5017364028" evidence="1">
    <location>
        <begin position="19"/>
        <end position="81"/>
    </location>
</feature>
<reference evidence="2 3" key="1">
    <citation type="submission" date="2018-09" db="EMBL/GenBank/DDBJ databases">
        <title>YIM PH21274 draft genome.</title>
        <authorList>
            <person name="Miao C."/>
        </authorList>
    </citation>
    <scope>NUCLEOTIDE SEQUENCE [LARGE SCALE GENOMIC DNA]</scope>
    <source>
        <strain evidence="2 3">YIM PH 21724</strain>
    </source>
</reference>
<accession>A0A3A4K0I9</accession>
<dbReference type="InterPro" id="IPR022236">
    <property type="entry name" value="DUF3761"/>
</dbReference>
<evidence type="ECO:0000256" key="1">
    <source>
        <dbReference type="SAM" id="SignalP"/>
    </source>
</evidence>
<dbReference type="Pfam" id="PF12587">
    <property type="entry name" value="DUF3761"/>
    <property type="match status" value="1"/>
</dbReference>
<evidence type="ECO:0000313" key="3">
    <source>
        <dbReference type="Proteomes" id="UP000266677"/>
    </source>
</evidence>
<feature type="signal peptide" evidence="1">
    <location>
        <begin position="1"/>
        <end position="18"/>
    </location>
</feature>
<name>A0A3A4K0I9_9NOCA</name>